<evidence type="ECO:0000313" key="10">
    <source>
        <dbReference type="EMBL" id="NYG60227.1"/>
    </source>
</evidence>
<dbReference type="CDD" id="cd03215">
    <property type="entry name" value="ABC_Carb_Monos_II"/>
    <property type="match status" value="1"/>
</dbReference>
<dbReference type="FunFam" id="3.40.50.300:FF:000127">
    <property type="entry name" value="Ribose import ATP-binding protein RbsA"/>
    <property type="match status" value="1"/>
</dbReference>
<keyword evidence="5" id="KW-0547">Nucleotide-binding</keyword>
<dbReference type="Proteomes" id="UP000540656">
    <property type="component" value="Unassembled WGS sequence"/>
</dbReference>
<dbReference type="Gene3D" id="3.40.50.300">
    <property type="entry name" value="P-loop containing nucleotide triphosphate hydrolases"/>
    <property type="match status" value="2"/>
</dbReference>
<evidence type="ECO:0000259" key="9">
    <source>
        <dbReference type="PROSITE" id="PS50893"/>
    </source>
</evidence>
<evidence type="ECO:0000256" key="4">
    <source>
        <dbReference type="ARBA" id="ARBA00022737"/>
    </source>
</evidence>
<keyword evidence="2" id="KW-0813">Transport</keyword>
<dbReference type="SUPFAM" id="SSF52540">
    <property type="entry name" value="P-loop containing nucleoside triphosphate hydrolases"/>
    <property type="match status" value="2"/>
</dbReference>
<protein>
    <submittedName>
        <fullName evidence="10">Simple sugar transport system ATP-binding protein</fullName>
    </submittedName>
</protein>
<dbReference type="InterPro" id="IPR017871">
    <property type="entry name" value="ABC_transporter-like_CS"/>
</dbReference>
<gene>
    <name evidence="10" type="ORF">BJ980_003150</name>
</gene>
<dbReference type="EMBL" id="JACCAA010000001">
    <property type="protein sequence ID" value="NYG60227.1"/>
    <property type="molecule type" value="Genomic_DNA"/>
</dbReference>
<keyword evidence="7" id="KW-1278">Translocase</keyword>
<dbReference type="GO" id="GO:0016887">
    <property type="term" value="F:ATP hydrolysis activity"/>
    <property type="evidence" value="ECO:0007669"/>
    <property type="project" value="InterPro"/>
</dbReference>
<dbReference type="AlphaFoldDB" id="A0A7Y9S466"/>
<comment type="subcellular location">
    <subcellularLocation>
        <location evidence="1">Cell membrane</location>
        <topology evidence="1">Peripheral membrane protein</topology>
    </subcellularLocation>
</comment>
<dbReference type="CDD" id="cd03216">
    <property type="entry name" value="ABC_Carb_Monos_I"/>
    <property type="match status" value="1"/>
</dbReference>
<feature type="domain" description="ABC transporter" evidence="9">
    <location>
        <begin position="255"/>
        <end position="499"/>
    </location>
</feature>
<evidence type="ECO:0000256" key="8">
    <source>
        <dbReference type="ARBA" id="ARBA00023136"/>
    </source>
</evidence>
<keyword evidence="10" id="KW-0762">Sugar transport</keyword>
<dbReference type="PROSITE" id="PS00211">
    <property type="entry name" value="ABC_TRANSPORTER_1"/>
    <property type="match status" value="1"/>
</dbReference>
<evidence type="ECO:0000256" key="1">
    <source>
        <dbReference type="ARBA" id="ARBA00004202"/>
    </source>
</evidence>
<dbReference type="InterPro" id="IPR027417">
    <property type="entry name" value="P-loop_NTPase"/>
</dbReference>
<keyword evidence="4" id="KW-0677">Repeat</keyword>
<name>A0A7Y9S466_9ACTN</name>
<dbReference type="PANTHER" id="PTHR43790:SF4">
    <property type="entry name" value="GUANOSINE IMPORT ATP-BINDING PROTEIN NUPO"/>
    <property type="match status" value="1"/>
</dbReference>
<evidence type="ECO:0000256" key="6">
    <source>
        <dbReference type="ARBA" id="ARBA00022840"/>
    </source>
</evidence>
<keyword evidence="6 10" id="KW-0067">ATP-binding</keyword>
<proteinExistence type="predicted"/>
<dbReference type="InterPro" id="IPR003593">
    <property type="entry name" value="AAA+_ATPase"/>
</dbReference>
<reference evidence="10 11" key="1">
    <citation type="submission" date="2020-07" db="EMBL/GenBank/DDBJ databases">
        <title>Sequencing the genomes of 1000 actinobacteria strains.</title>
        <authorList>
            <person name="Klenk H.-P."/>
        </authorList>
    </citation>
    <scope>NUCLEOTIDE SEQUENCE [LARGE SCALE GENOMIC DNA]</scope>
    <source>
        <strain evidence="10 11">DSM 23819</strain>
    </source>
</reference>
<evidence type="ECO:0000256" key="7">
    <source>
        <dbReference type="ARBA" id="ARBA00022967"/>
    </source>
</evidence>
<feature type="domain" description="ABC transporter" evidence="9">
    <location>
        <begin position="3"/>
        <end position="239"/>
    </location>
</feature>
<accession>A0A7Y9S466</accession>
<organism evidence="10 11">
    <name type="scientific">Nocardioides daedukensis</name>
    <dbReference type="NCBI Taxonomy" id="634462"/>
    <lineage>
        <taxon>Bacteria</taxon>
        <taxon>Bacillati</taxon>
        <taxon>Actinomycetota</taxon>
        <taxon>Actinomycetes</taxon>
        <taxon>Propionibacteriales</taxon>
        <taxon>Nocardioidaceae</taxon>
        <taxon>Nocardioides</taxon>
    </lineage>
</organism>
<dbReference type="InterPro" id="IPR003439">
    <property type="entry name" value="ABC_transporter-like_ATP-bd"/>
</dbReference>
<dbReference type="RefSeq" id="WP_179503183.1">
    <property type="nucleotide sequence ID" value="NZ_JACCAA010000001.1"/>
</dbReference>
<comment type="caution">
    <text evidence="10">The sequence shown here is derived from an EMBL/GenBank/DDBJ whole genome shotgun (WGS) entry which is preliminary data.</text>
</comment>
<dbReference type="GO" id="GO:0005886">
    <property type="term" value="C:plasma membrane"/>
    <property type="evidence" value="ECO:0007669"/>
    <property type="project" value="UniProtKB-SubCell"/>
</dbReference>
<evidence type="ECO:0000256" key="3">
    <source>
        <dbReference type="ARBA" id="ARBA00022475"/>
    </source>
</evidence>
<evidence type="ECO:0000256" key="2">
    <source>
        <dbReference type="ARBA" id="ARBA00022448"/>
    </source>
</evidence>
<dbReference type="GO" id="GO:0005524">
    <property type="term" value="F:ATP binding"/>
    <property type="evidence" value="ECO:0007669"/>
    <property type="project" value="UniProtKB-KW"/>
</dbReference>
<keyword evidence="11" id="KW-1185">Reference proteome</keyword>
<dbReference type="SMART" id="SM00382">
    <property type="entry name" value="AAA"/>
    <property type="match status" value="2"/>
</dbReference>
<evidence type="ECO:0000256" key="5">
    <source>
        <dbReference type="ARBA" id="ARBA00022741"/>
    </source>
</evidence>
<keyword evidence="8" id="KW-0472">Membrane</keyword>
<dbReference type="Pfam" id="PF00005">
    <property type="entry name" value="ABC_tran"/>
    <property type="match status" value="2"/>
</dbReference>
<sequence>MKLEIKDLTKRFGSFTANDGIDLTIEPGEIHCLLGENGAGKSTLMNMLYGLLDPTSGQIVIDGEPVTFATPKDAIAAGIGMVHQHFMLVPVFTVAENVMLGREQTSAPGVLSRRRASARVRELSSAFNLAVDPDRLVEDLPVGVQQRVEILKALANEAKVLILDEPTAVLTPQEIDELMAIMRRLKEQGTSIIFITHKLREVKAIGDRISVIRRGKLVGTADPSASEAELAEMMVGRSVSLRVEKENRTGGDVVLRADQVTVIDPRGHQVVKDVSFEARAGEVVGIAGVQGNGQTELIKSLLGLVKPDAGKVLLNGEDISRHGTRKSLEAGIGYVPEDRGHDGFVGEFSVRENLVLDLYRSSEFSHAGTLRHDAITANARHRIEEFDIRTESMETPVGSLSGGNQQKVVVAREFSRPLEVLIASQPTRGVDVGSIEFIHKRIIEERDTGTAVVIVSTELDEIYALADRILVMFDGRIVGEAGPDTPREEIGLMMAGAHQSTEESA</sequence>
<evidence type="ECO:0000313" key="11">
    <source>
        <dbReference type="Proteomes" id="UP000540656"/>
    </source>
</evidence>
<keyword evidence="3" id="KW-1003">Cell membrane</keyword>
<dbReference type="InterPro" id="IPR050107">
    <property type="entry name" value="ABC_carbohydrate_import_ATPase"/>
</dbReference>
<dbReference type="PROSITE" id="PS50893">
    <property type="entry name" value="ABC_TRANSPORTER_2"/>
    <property type="match status" value="2"/>
</dbReference>
<dbReference type="PANTHER" id="PTHR43790">
    <property type="entry name" value="CARBOHYDRATE TRANSPORT ATP-BINDING PROTEIN MG119-RELATED"/>
    <property type="match status" value="1"/>
</dbReference>